<evidence type="ECO:0000313" key="2">
    <source>
        <dbReference type="EMBL" id="KAK3859784.1"/>
    </source>
</evidence>
<name>A0AAE1EQV2_PETCI</name>
<dbReference type="AlphaFoldDB" id="A0AAE1EQV2"/>
<feature type="region of interest" description="Disordered" evidence="1">
    <location>
        <begin position="1"/>
        <end position="44"/>
    </location>
</feature>
<evidence type="ECO:0000313" key="3">
    <source>
        <dbReference type="Proteomes" id="UP001286313"/>
    </source>
</evidence>
<keyword evidence="3" id="KW-1185">Reference proteome</keyword>
<protein>
    <submittedName>
        <fullName evidence="2">Uncharacterized protein</fullName>
    </submittedName>
</protein>
<gene>
    <name evidence="2" type="ORF">Pcinc_034120</name>
</gene>
<organism evidence="2 3">
    <name type="scientific">Petrolisthes cinctipes</name>
    <name type="common">Flat porcelain crab</name>
    <dbReference type="NCBI Taxonomy" id="88211"/>
    <lineage>
        <taxon>Eukaryota</taxon>
        <taxon>Metazoa</taxon>
        <taxon>Ecdysozoa</taxon>
        <taxon>Arthropoda</taxon>
        <taxon>Crustacea</taxon>
        <taxon>Multicrustacea</taxon>
        <taxon>Malacostraca</taxon>
        <taxon>Eumalacostraca</taxon>
        <taxon>Eucarida</taxon>
        <taxon>Decapoda</taxon>
        <taxon>Pleocyemata</taxon>
        <taxon>Anomura</taxon>
        <taxon>Galatheoidea</taxon>
        <taxon>Porcellanidae</taxon>
        <taxon>Petrolisthes</taxon>
    </lineage>
</organism>
<dbReference type="Proteomes" id="UP001286313">
    <property type="component" value="Unassembled WGS sequence"/>
</dbReference>
<evidence type="ECO:0000256" key="1">
    <source>
        <dbReference type="SAM" id="MobiDB-lite"/>
    </source>
</evidence>
<reference evidence="2" key="1">
    <citation type="submission" date="2023-10" db="EMBL/GenBank/DDBJ databases">
        <title>Genome assemblies of two species of porcelain crab, Petrolisthes cinctipes and Petrolisthes manimaculis (Anomura: Porcellanidae).</title>
        <authorList>
            <person name="Angst P."/>
        </authorList>
    </citation>
    <scope>NUCLEOTIDE SEQUENCE</scope>
    <source>
        <strain evidence="2">PB745_01</strain>
        <tissue evidence="2">Gill</tissue>
    </source>
</reference>
<comment type="caution">
    <text evidence="2">The sequence shown here is derived from an EMBL/GenBank/DDBJ whole genome shotgun (WGS) entry which is preliminary data.</text>
</comment>
<proteinExistence type="predicted"/>
<dbReference type="EMBL" id="JAWQEG010004917">
    <property type="protein sequence ID" value="KAK3859784.1"/>
    <property type="molecule type" value="Genomic_DNA"/>
</dbReference>
<accession>A0AAE1EQV2</accession>
<sequence length="81" mass="9397">MGREKNREGEEKGKKEQEEKMGRGRKGGRREGYERKDPRDMKEKVSGGIKVWLENGDAKEVYGVDKVWQEKWDTSGPIKSL</sequence>
<feature type="compositionally biased region" description="Basic and acidic residues" evidence="1">
    <location>
        <begin position="1"/>
        <end position="22"/>
    </location>
</feature>
<feature type="compositionally biased region" description="Basic and acidic residues" evidence="1">
    <location>
        <begin position="29"/>
        <end position="44"/>
    </location>
</feature>